<comment type="caution">
    <text evidence="2">The sequence shown here is derived from an EMBL/GenBank/DDBJ whole genome shotgun (WGS) entry which is preliminary data.</text>
</comment>
<keyword evidence="1" id="KW-0812">Transmembrane</keyword>
<reference evidence="2 3" key="1">
    <citation type="submission" date="2016-04" db="EMBL/GenBank/DDBJ databases">
        <title>Genome analyses suggest a sexual origin of heterokaryosis in a supposedly ancient asexual fungus.</title>
        <authorList>
            <person name="Ropars J."/>
            <person name="Sedzielewska K."/>
            <person name="Noel J."/>
            <person name="Charron P."/>
            <person name="Farinelli L."/>
            <person name="Marton T."/>
            <person name="Kruger M."/>
            <person name="Pelin A."/>
            <person name="Brachmann A."/>
            <person name="Corradi N."/>
        </authorList>
    </citation>
    <scope>NUCLEOTIDE SEQUENCE [LARGE SCALE GENOMIC DNA]</scope>
    <source>
        <strain evidence="2 3">C2</strain>
    </source>
</reference>
<evidence type="ECO:0000313" key="2">
    <source>
        <dbReference type="EMBL" id="PKK60727.1"/>
    </source>
</evidence>
<reference evidence="2 3" key="2">
    <citation type="submission" date="2017-10" db="EMBL/GenBank/DDBJ databases">
        <title>Extensive intraspecific genome diversity in a model arbuscular mycorrhizal fungus.</title>
        <authorList>
            <person name="Chen E.C.H."/>
            <person name="Morin E."/>
            <person name="Baudet D."/>
            <person name="Noel J."/>
            <person name="Ndikumana S."/>
            <person name="Charron P."/>
            <person name="St-Onge C."/>
            <person name="Giorgi J."/>
            <person name="Grigoriev I.V."/>
            <person name="Roux C."/>
            <person name="Martin F.M."/>
            <person name="Corradi N."/>
        </authorList>
    </citation>
    <scope>NUCLEOTIDE SEQUENCE [LARGE SCALE GENOMIC DNA]</scope>
    <source>
        <strain evidence="2 3">C2</strain>
    </source>
</reference>
<protein>
    <submittedName>
        <fullName evidence="2">Uncharacterized protein</fullName>
    </submittedName>
</protein>
<evidence type="ECO:0000256" key="1">
    <source>
        <dbReference type="SAM" id="Phobius"/>
    </source>
</evidence>
<evidence type="ECO:0000313" key="3">
    <source>
        <dbReference type="Proteomes" id="UP000233469"/>
    </source>
</evidence>
<keyword evidence="1" id="KW-1133">Transmembrane helix</keyword>
<dbReference type="Proteomes" id="UP000233469">
    <property type="component" value="Unassembled WGS sequence"/>
</dbReference>
<dbReference type="AlphaFoldDB" id="A0A2N1MGE1"/>
<proteinExistence type="predicted"/>
<accession>A0A2N1MGE1</accession>
<name>A0A2N1MGE1_9GLOM</name>
<sequence>MLDFTTLIIYIVIFSLYLGGIICYFIFGGDHKSDNSLIIKYDDYKNFEESDEEMMDDKRYIKYHQLNSDDVVDV</sequence>
<organism evidence="2 3">
    <name type="scientific">Rhizophagus irregularis</name>
    <dbReference type="NCBI Taxonomy" id="588596"/>
    <lineage>
        <taxon>Eukaryota</taxon>
        <taxon>Fungi</taxon>
        <taxon>Fungi incertae sedis</taxon>
        <taxon>Mucoromycota</taxon>
        <taxon>Glomeromycotina</taxon>
        <taxon>Glomeromycetes</taxon>
        <taxon>Glomerales</taxon>
        <taxon>Glomeraceae</taxon>
        <taxon>Rhizophagus</taxon>
    </lineage>
</organism>
<dbReference type="EMBL" id="LLXL01002479">
    <property type="protein sequence ID" value="PKK60727.1"/>
    <property type="molecule type" value="Genomic_DNA"/>
</dbReference>
<feature type="transmembrane region" description="Helical" evidence="1">
    <location>
        <begin position="6"/>
        <end position="27"/>
    </location>
</feature>
<keyword evidence="1" id="KW-0472">Membrane</keyword>
<dbReference type="VEuPathDB" id="FungiDB:FUN_022998"/>
<dbReference type="VEuPathDB" id="FungiDB:RhiirFUN_001060"/>
<gene>
    <name evidence="2" type="ORF">RhiirC2_761485</name>
</gene>